<organism evidence="2">
    <name type="scientific">Siphoviridae sp. ctGas1</name>
    <dbReference type="NCBI Taxonomy" id="2826221"/>
    <lineage>
        <taxon>Viruses</taxon>
        <taxon>Duplodnaviria</taxon>
        <taxon>Heunggongvirae</taxon>
        <taxon>Uroviricota</taxon>
        <taxon>Caudoviricetes</taxon>
    </lineage>
</organism>
<name>A0A8S5MXP7_9CAUD</name>
<dbReference type="EMBL" id="BK015011">
    <property type="protein sequence ID" value="DAD86976.1"/>
    <property type="molecule type" value="Genomic_DNA"/>
</dbReference>
<evidence type="ECO:0000256" key="1">
    <source>
        <dbReference type="SAM" id="Phobius"/>
    </source>
</evidence>
<proteinExistence type="predicted"/>
<keyword evidence="1" id="KW-1133">Transmembrane helix</keyword>
<keyword evidence="1" id="KW-0812">Transmembrane</keyword>
<evidence type="ECO:0000313" key="2">
    <source>
        <dbReference type="EMBL" id="DAD86976.1"/>
    </source>
</evidence>
<keyword evidence="1" id="KW-0472">Membrane</keyword>
<accession>A0A8S5MXP7</accession>
<protein>
    <submittedName>
        <fullName evidence="2">Uncharacterized protein</fullName>
    </submittedName>
</protein>
<feature type="transmembrane region" description="Helical" evidence="1">
    <location>
        <begin position="6"/>
        <end position="31"/>
    </location>
</feature>
<sequence length="59" mass="6782">MKSNDLTFYLIKFCSFIVSIAFLTCSGLPVITNFISSLRSACFFPTLIKYKLYKMNDII</sequence>
<reference evidence="2" key="1">
    <citation type="journal article" date="2021" name="Proc. Natl. Acad. Sci. U.S.A.">
        <title>A Catalog of Tens of Thousands of Viruses from Human Metagenomes Reveals Hidden Associations with Chronic Diseases.</title>
        <authorList>
            <person name="Tisza M.J."/>
            <person name="Buck C.B."/>
        </authorList>
    </citation>
    <scope>NUCLEOTIDE SEQUENCE</scope>
    <source>
        <strain evidence="2">CtGas1</strain>
    </source>
</reference>